<proteinExistence type="predicted"/>
<comment type="cofactor">
    <cofactor evidence="1">
        <name>[4Fe-4S] cluster</name>
        <dbReference type="ChEBI" id="CHEBI:49883"/>
    </cofactor>
</comment>
<dbReference type="Gene3D" id="3.20.20.70">
    <property type="entry name" value="Aldolase class I"/>
    <property type="match status" value="1"/>
</dbReference>
<name>A0A3S5EMM4_CAMUP</name>
<dbReference type="GO" id="GO:0003824">
    <property type="term" value="F:catalytic activity"/>
    <property type="evidence" value="ECO:0007669"/>
    <property type="project" value="InterPro"/>
</dbReference>
<evidence type="ECO:0000313" key="7">
    <source>
        <dbReference type="EMBL" id="VEG85463.1"/>
    </source>
</evidence>
<evidence type="ECO:0000256" key="4">
    <source>
        <dbReference type="ARBA" id="ARBA00023004"/>
    </source>
</evidence>
<dbReference type="RefSeq" id="WP_225532246.1">
    <property type="nucleotide sequence ID" value="NZ_JAIWZH010000001.1"/>
</dbReference>
<accession>A0A3S5EMM4</accession>
<keyword evidence="3" id="KW-0479">Metal-binding</keyword>
<dbReference type="Proteomes" id="UP000278157">
    <property type="component" value="Chromosome"/>
</dbReference>
<feature type="coiled-coil region" evidence="6">
    <location>
        <begin position="20"/>
        <end position="89"/>
    </location>
</feature>
<dbReference type="GO" id="GO:0046872">
    <property type="term" value="F:metal ion binding"/>
    <property type="evidence" value="ECO:0007669"/>
    <property type="project" value="UniProtKB-KW"/>
</dbReference>
<evidence type="ECO:0000256" key="2">
    <source>
        <dbReference type="ARBA" id="ARBA00022691"/>
    </source>
</evidence>
<organism evidence="7 8">
    <name type="scientific">Campylobacter upsaliensis</name>
    <dbReference type="NCBI Taxonomy" id="28080"/>
    <lineage>
        <taxon>Bacteria</taxon>
        <taxon>Pseudomonadati</taxon>
        <taxon>Campylobacterota</taxon>
        <taxon>Epsilonproteobacteria</taxon>
        <taxon>Campylobacterales</taxon>
        <taxon>Campylobacteraceae</taxon>
        <taxon>Campylobacter</taxon>
    </lineage>
</organism>
<dbReference type="InterPro" id="IPR050377">
    <property type="entry name" value="Radical_SAM_PqqE_MftC-like"/>
</dbReference>
<keyword evidence="2" id="KW-0949">S-adenosyl-L-methionine</keyword>
<dbReference type="PANTHER" id="PTHR11228:SF7">
    <property type="entry name" value="PQQA PEPTIDE CYCLASE"/>
    <property type="match status" value="1"/>
</dbReference>
<keyword evidence="4" id="KW-0408">Iron</keyword>
<evidence type="ECO:0000256" key="6">
    <source>
        <dbReference type="SAM" id="Coils"/>
    </source>
</evidence>
<dbReference type="Pfam" id="PF13353">
    <property type="entry name" value="Fer4_12"/>
    <property type="match status" value="1"/>
</dbReference>
<dbReference type="Gene3D" id="1.10.287.620">
    <property type="entry name" value="Helix Hairpins"/>
    <property type="match status" value="1"/>
</dbReference>
<keyword evidence="6" id="KW-0175">Coiled coil</keyword>
<dbReference type="InterPro" id="IPR013785">
    <property type="entry name" value="Aldolase_TIM"/>
</dbReference>
<evidence type="ECO:0000313" key="8">
    <source>
        <dbReference type="Proteomes" id="UP000278157"/>
    </source>
</evidence>
<dbReference type="GO" id="GO:0051536">
    <property type="term" value="F:iron-sulfur cluster binding"/>
    <property type="evidence" value="ECO:0007669"/>
    <property type="project" value="UniProtKB-KW"/>
</dbReference>
<keyword evidence="5" id="KW-0411">Iron-sulfur</keyword>
<dbReference type="EMBL" id="LR134372">
    <property type="protein sequence ID" value="VEG85463.1"/>
    <property type="molecule type" value="Genomic_DNA"/>
</dbReference>
<evidence type="ECO:0000256" key="3">
    <source>
        <dbReference type="ARBA" id="ARBA00022723"/>
    </source>
</evidence>
<evidence type="ECO:0000256" key="1">
    <source>
        <dbReference type="ARBA" id="ARBA00001966"/>
    </source>
</evidence>
<gene>
    <name evidence="7" type="ORF">NCTC11541_01520</name>
</gene>
<dbReference type="InterPro" id="IPR058240">
    <property type="entry name" value="rSAM_sf"/>
</dbReference>
<dbReference type="SUPFAM" id="SSF102114">
    <property type="entry name" value="Radical SAM enzymes"/>
    <property type="match status" value="1"/>
</dbReference>
<evidence type="ECO:0000256" key="5">
    <source>
        <dbReference type="ARBA" id="ARBA00023014"/>
    </source>
</evidence>
<dbReference type="InterPro" id="IPR007197">
    <property type="entry name" value="rSAM"/>
</dbReference>
<sequence>MQVRNFKKWWLSLVKNLKHHQRFDAELNQTKTELNQTKTELNQTKTELNQTKTELNQTKTELNQTKTELNQTKTELNQTKTELNQTKTTTRTTLDFHLRKITPMAFLELLEIHLAESCNLNCFGCNHFSQIAEESYTDLEEFEKDMSQLAKVTKGEVGVFRLMGGEPLLNPQCPNFFEVTRKYFPKSEIWLVSNGLLLEKQDALFWQKARENRVQIRPTKYPLKIDWDKIKALCDANEVPLIFFNEGEVEKTSWKFTLDPEGKCDNYHSFTHCSMANHCVQFKKGRLYTCTFPAHIEHYNKKYGHTFELSPFDSISIYEVKDYQELLYFLAKPIPFCRYCKVSQWAPVGKWRPSKKDKFEYLERKDNE</sequence>
<dbReference type="PANTHER" id="PTHR11228">
    <property type="entry name" value="RADICAL SAM DOMAIN PROTEIN"/>
    <property type="match status" value="1"/>
</dbReference>
<reference evidence="7 8" key="1">
    <citation type="submission" date="2018-12" db="EMBL/GenBank/DDBJ databases">
        <authorList>
            <consortium name="Pathogen Informatics"/>
        </authorList>
    </citation>
    <scope>NUCLEOTIDE SEQUENCE [LARGE SCALE GENOMIC DNA]</scope>
    <source>
        <strain evidence="7 8">NCTC11541</strain>
    </source>
</reference>
<dbReference type="SFLD" id="SFLDS00029">
    <property type="entry name" value="Radical_SAM"/>
    <property type="match status" value="1"/>
</dbReference>
<protein>
    <submittedName>
        <fullName evidence="7">Molybdenum cofactor biosynthesis protein A</fullName>
    </submittedName>
</protein>
<dbReference type="CDD" id="cd01335">
    <property type="entry name" value="Radical_SAM"/>
    <property type="match status" value="1"/>
</dbReference>
<dbReference type="AlphaFoldDB" id="A0A3S5EMM4"/>